<protein>
    <recommendedName>
        <fullName evidence="7">Hypoxia up-regulated protein 1</fullName>
    </recommendedName>
</protein>
<dbReference type="GO" id="GO:0030968">
    <property type="term" value="P:endoplasmic reticulum unfolded protein response"/>
    <property type="evidence" value="ECO:0007669"/>
    <property type="project" value="TreeGrafter"/>
</dbReference>
<comment type="similarity">
    <text evidence="2">Belongs to the heat shock protein 70 family.</text>
</comment>
<evidence type="ECO:0000256" key="1">
    <source>
        <dbReference type="ARBA" id="ARBA00004319"/>
    </source>
</evidence>
<dbReference type="EMBL" id="QMKO01003047">
    <property type="protein sequence ID" value="RTG81986.1"/>
    <property type="molecule type" value="Genomic_DNA"/>
</dbReference>
<dbReference type="GO" id="GO:0140662">
    <property type="term" value="F:ATP-dependent protein folding chaperone"/>
    <property type="evidence" value="ECO:0007669"/>
    <property type="project" value="InterPro"/>
</dbReference>
<evidence type="ECO:0000256" key="4">
    <source>
        <dbReference type="ARBA" id="ARBA00022741"/>
    </source>
</evidence>
<dbReference type="PANTHER" id="PTHR45639">
    <property type="entry name" value="HSC70CB, ISOFORM G-RELATED"/>
    <property type="match status" value="1"/>
</dbReference>
<dbReference type="InterPro" id="IPR043129">
    <property type="entry name" value="ATPase_NBD"/>
</dbReference>
<dbReference type="GO" id="GO:0005788">
    <property type="term" value="C:endoplasmic reticulum lumen"/>
    <property type="evidence" value="ECO:0007669"/>
    <property type="project" value="UniProtKB-SubCell"/>
</dbReference>
<dbReference type="GO" id="GO:0034663">
    <property type="term" value="C:endoplasmic reticulum chaperone complex"/>
    <property type="evidence" value="ECO:0007669"/>
    <property type="project" value="TreeGrafter"/>
</dbReference>
<keyword evidence="6" id="KW-0143">Chaperone</keyword>
<evidence type="ECO:0000256" key="3">
    <source>
        <dbReference type="ARBA" id="ARBA00022729"/>
    </source>
</evidence>
<dbReference type="Pfam" id="PF00012">
    <property type="entry name" value="HSP70"/>
    <property type="match status" value="1"/>
</dbReference>
<dbReference type="AlphaFoldDB" id="A0A430Q2S2"/>
<reference evidence="8 9" key="1">
    <citation type="journal article" date="2019" name="PLoS Pathog.">
        <title>Genome sequence of the bovine parasite Schistosoma bovis Tanzania.</title>
        <authorList>
            <person name="Oey H."/>
            <person name="Zakrzewski M."/>
            <person name="Gobert G."/>
            <person name="Gravermann K."/>
            <person name="Stoye J."/>
            <person name="Jones M."/>
            <person name="Mcmanus D."/>
            <person name="Krause L."/>
        </authorList>
    </citation>
    <scope>NUCLEOTIDE SEQUENCE [LARGE SCALE GENOMIC DNA]</scope>
    <source>
        <strain evidence="8 9">TAN1997</strain>
    </source>
</reference>
<comment type="caution">
    <text evidence="8">The sequence shown here is derived from an EMBL/GenBank/DDBJ whole genome shotgun (WGS) entry which is preliminary data.</text>
</comment>
<dbReference type="Gene3D" id="3.90.640.10">
    <property type="entry name" value="Actin, Chain A, domain 4"/>
    <property type="match status" value="1"/>
</dbReference>
<dbReference type="PROSITE" id="PS01036">
    <property type="entry name" value="HSP70_3"/>
    <property type="match status" value="1"/>
</dbReference>
<keyword evidence="4" id="KW-0547">Nucleotide-binding</keyword>
<organism evidence="8 9">
    <name type="scientific">Schistosoma bovis</name>
    <name type="common">Blood fluke</name>
    <dbReference type="NCBI Taxonomy" id="6184"/>
    <lineage>
        <taxon>Eukaryota</taxon>
        <taxon>Metazoa</taxon>
        <taxon>Spiralia</taxon>
        <taxon>Lophotrochozoa</taxon>
        <taxon>Platyhelminthes</taxon>
        <taxon>Trematoda</taxon>
        <taxon>Digenea</taxon>
        <taxon>Strigeidida</taxon>
        <taxon>Schistosomatoidea</taxon>
        <taxon>Schistosomatidae</taxon>
        <taxon>Schistosoma</taxon>
    </lineage>
</organism>
<dbReference type="InterPro" id="IPR013126">
    <property type="entry name" value="Hsp_70_fam"/>
</dbReference>
<comment type="subcellular location">
    <subcellularLocation>
        <location evidence="1">Endoplasmic reticulum lumen</location>
    </subcellularLocation>
</comment>
<dbReference type="SUPFAM" id="SSF53067">
    <property type="entry name" value="Actin-like ATPase domain"/>
    <property type="match status" value="2"/>
</dbReference>
<dbReference type="Proteomes" id="UP000290809">
    <property type="component" value="Unassembled WGS sequence"/>
</dbReference>
<name>A0A430Q2S2_SCHBO</name>
<evidence type="ECO:0000256" key="5">
    <source>
        <dbReference type="ARBA" id="ARBA00022840"/>
    </source>
</evidence>
<gene>
    <name evidence="8" type="ORF">DC041_0000982</name>
</gene>
<proteinExistence type="inferred from homology"/>
<sequence length="320" mass="36755">MEIALTPDSRRKTSTAIGFKNNERLFGSNAISLVSSLLSSICFHSASRNPEYVFQSIPSLLGKSIDHPMVKLFQERYPYHNLSYDATSGQLFFTRKDGVVFSVDELVAMLLEYAHNYAELYAGMLSFGFRDYHQALFIILPLYPLFFSLRKSDYFSWFCSIAYSYGKHRDGDVVADFPMLRIVNVSHDPTFGTQAFIYRIRDQLLEKFCEIKKLDKDLVKKSHRAMSKLALEASNVLTKLSANSEIFAQVENLFNEEDLNVKITRAEMEAFCSDLFERVKRPFFDIMVDFSMESLQEVILMGGGTRIPKIQSVLIEYSQK</sequence>
<dbReference type="PRINTS" id="PR00301">
    <property type="entry name" value="HEATSHOCK70"/>
</dbReference>
<dbReference type="GO" id="GO:0005524">
    <property type="term" value="F:ATP binding"/>
    <property type="evidence" value="ECO:0007669"/>
    <property type="project" value="UniProtKB-KW"/>
</dbReference>
<dbReference type="InterPro" id="IPR018181">
    <property type="entry name" value="Heat_shock_70_CS"/>
</dbReference>
<dbReference type="STRING" id="6184.A0A430Q2S2"/>
<evidence type="ECO:0000313" key="9">
    <source>
        <dbReference type="Proteomes" id="UP000290809"/>
    </source>
</evidence>
<keyword evidence="9" id="KW-1185">Reference proteome</keyword>
<evidence type="ECO:0000256" key="6">
    <source>
        <dbReference type="ARBA" id="ARBA00023186"/>
    </source>
</evidence>
<evidence type="ECO:0000313" key="8">
    <source>
        <dbReference type="EMBL" id="RTG81986.1"/>
    </source>
</evidence>
<dbReference type="Gene3D" id="3.30.420.40">
    <property type="match status" value="2"/>
</dbReference>
<evidence type="ECO:0000256" key="7">
    <source>
        <dbReference type="ARBA" id="ARBA00040503"/>
    </source>
</evidence>
<dbReference type="PANTHER" id="PTHR45639:SF3">
    <property type="entry name" value="HYPOXIA UP-REGULATED PROTEIN 1"/>
    <property type="match status" value="1"/>
</dbReference>
<keyword evidence="5" id="KW-0067">ATP-binding</keyword>
<evidence type="ECO:0000256" key="2">
    <source>
        <dbReference type="ARBA" id="ARBA00007381"/>
    </source>
</evidence>
<keyword evidence="3" id="KW-0732">Signal</keyword>
<accession>A0A430Q2S2</accession>